<keyword evidence="3" id="KW-1185">Reference proteome</keyword>
<dbReference type="SUPFAM" id="SSF52200">
    <property type="entry name" value="Toll/Interleukin receptor TIR domain"/>
    <property type="match status" value="1"/>
</dbReference>
<dbReference type="InterPro" id="IPR000157">
    <property type="entry name" value="TIR_dom"/>
</dbReference>
<accession>A0A9W6GVI4</accession>
<dbReference type="InterPro" id="IPR003959">
    <property type="entry name" value="ATPase_AAA_core"/>
</dbReference>
<dbReference type="Pfam" id="PF13676">
    <property type="entry name" value="TIR_2"/>
    <property type="match status" value="1"/>
</dbReference>
<protein>
    <recommendedName>
        <fullName evidence="1">AAA+ ATPase domain-containing protein</fullName>
    </recommendedName>
</protein>
<evidence type="ECO:0000313" key="3">
    <source>
        <dbReference type="Proteomes" id="UP001144323"/>
    </source>
</evidence>
<dbReference type="GO" id="GO:0005524">
    <property type="term" value="F:ATP binding"/>
    <property type="evidence" value="ECO:0007669"/>
    <property type="project" value="InterPro"/>
</dbReference>
<dbReference type="CDD" id="cd00009">
    <property type="entry name" value="AAA"/>
    <property type="match status" value="1"/>
</dbReference>
<dbReference type="AlphaFoldDB" id="A0A9W6GVI4"/>
<comment type="caution">
    <text evidence="2">The sequence shown here is derived from an EMBL/GenBank/DDBJ whole genome shotgun (WGS) entry which is preliminary data.</text>
</comment>
<dbReference type="EMBL" id="BSEC01000001">
    <property type="protein sequence ID" value="GLI93664.1"/>
    <property type="molecule type" value="Genomic_DNA"/>
</dbReference>
<dbReference type="InterPro" id="IPR003593">
    <property type="entry name" value="AAA+_ATPase"/>
</dbReference>
<dbReference type="RefSeq" id="WP_281803611.1">
    <property type="nucleotide sequence ID" value="NZ_BSEC01000001.1"/>
</dbReference>
<dbReference type="GO" id="GO:0016887">
    <property type="term" value="F:ATP hydrolysis activity"/>
    <property type="evidence" value="ECO:0007669"/>
    <property type="project" value="InterPro"/>
</dbReference>
<dbReference type="Gene3D" id="3.40.50.300">
    <property type="entry name" value="P-loop containing nucleotide triphosphate hydrolases"/>
    <property type="match status" value="1"/>
</dbReference>
<proteinExistence type="predicted"/>
<dbReference type="SMART" id="SM00382">
    <property type="entry name" value="AAA"/>
    <property type="match status" value="1"/>
</dbReference>
<dbReference type="InterPro" id="IPR027417">
    <property type="entry name" value="P-loop_NTPase"/>
</dbReference>
<gene>
    <name evidence="2" type="ORF">LMG27198_26560</name>
</gene>
<dbReference type="SUPFAM" id="SSF52540">
    <property type="entry name" value="P-loop containing nucleoside triphosphate hydrolases"/>
    <property type="match status" value="1"/>
</dbReference>
<dbReference type="Proteomes" id="UP001144323">
    <property type="component" value="Unassembled WGS sequence"/>
</dbReference>
<feature type="domain" description="AAA+ ATPase" evidence="1">
    <location>
        <begin position="34"/>
        <end position="153"/>
    </location>
</feature>
<evidence type="ECO:0000259" key="1">
    <source>
        <dbReference type="SMART" id="SM00382"/>
    </source>
</evidence>
<name>A0A9W6GVI4_9HYPH</name>
<reference evidence="2" key="1">
    <citation type="journal article" date="2023" name="Int. J. Syst. Evol. Microbiol.">
        <title>Methylocystis iwaonis sp. nov., a type II methane-oxidizing bacterium from surface soil of a rice paddy field in Japan, and emended description of the genus Methylocystis (ex Whittenbury et al. 1970) Bowman et al. 1993.</title>
        <authorList>
            <person name="Kaise H."/>
            <person name="Sawadogo J.B."/>
            <person name="Alam M.S."/>
            <person name="Ueno C."/>
            <person name="Dianou D."/>
            <person name="Shinjo R."/>
            <person name="Asakawa S."/>
        </authorList>
    </citation>
    <scope>NUCLEOTIDE SEQUENCE</scope>
    <source>
        <strain evidence="2">LMG27198</strain>
    </source>
</reference>
<dbReference type="GO" id="GO:0007165">
    <property type="term" value="P:signal transduction"/>
    <property type="evidence" value="ECO:0007669"/>
    <property type="project" value="InterPro"/>
</dbReference>
<evidence type="ECO:0000313" key="2">
    <source>
        <dbReference type="EMBL" id="GLI93664.1"/>
    </source>
</evidence>
<organism evidence="2 3">
    <name type="scientific">Methylocystis echinoides</name>
    <dbReference type="NCBI Taxonomy" id="29468"/>
    <lineage>
        <taxon>Bacteria</taxon>
        <taxon>Pseudomonadati</taxon>
        <taxon>Pseudomonadota</taxon>
        <taxon>Alphaproteobacteria</taxon>
        <taxon>Hyphomicrobiales</taxon>
        <taxon>Methylocystaceae</taxon>
        <taxon>Methylocystis</taxon>
    </lineage>
</organism>
<dbReference type="InterPro" id="IPR035897">
    <property type="entry name" value="Toll_tir_struct_dom_sf"/>
</dbReference>
<dbReference type="Gene3D" id="3.40.50.10140">
    <property type="entry name" value="Toll/interleukin-1 receptor homology (TIR) domain"/>
    <property type="match status" value="1"/>
</dbReference>
<dbReference type="Pfam" id="PF00004">
    <property type="entry name" value="AAA"/>
    <property type="match status" value="1"/>
</dbReference>
<sequence>MPNLEDVFRLSGVPTYTFIQPERFQEIRVSIRTPGRGLILEGPSGIGKTTTITQALNELGIFKDVLSLSARRTADVEIIRALPDMQDIGIVIVDDFHRLDDATKARLSDFMKVLAESETQKSKLILVGINQAGHQLVKFAHDLGLRVDVFKLEANPIEKIEEVISRGEEVLNVKFCQKHLIAERAQGSFQLVQLLCHKVCLLAGVTETKAALETITTSINVAIEDVMSDLARQFKEPAVTFARGSKIRREGRAPYLHILRWLAESDDWSIDLSEAINSHPEMKGSVGQVMEKGYLEALLNDPEKKLSTFFHYESSTTVLSVEDPKLSFYLKNIIWRVFTRQVGYKAQYFRSRYDFALSFAGANRALAKALADALKDREVQCFYDEDEQHRIIAQNVEDYLAPIYRSEASYVIAILSSEYPKRIWTKFESDQFRERFGAGAVIPIRFTDLAPGFFTEEAKYGGLPFNPEGDQDSQVSIIVDILCKRLIEDREASTAAEIAESMNE</sequence>